<reference evidence="6" key="1">
    <citation type="submission" date="2019-07" db="EMBL/GenBank/DDBJ databases">
        <title>Whole genome shotgun sequence of Lactobacillus kefiri NBRC 15888.</title>
        <authorList>
            <person name="Hosoyama A."/>
            <person name="Uohara A."/>
            <person name="Ohji S."/>
            <person name="Ichikawa N."/>
        </authorList>
    </citation>
    <scope>NUCLEOTIDE SEQUENCE [LARGE SCALE GENOMIC DNA]</scope>
    <source>
        <strain evidence="6">NBRC 15888</strain>
    </source>
</reference>
<dbReference type="Gene3D" id="2.70.98.60">
    <property type="entry name" value="alpha-galactosidase from lactobacil brevis"/>
    <property type="match status" value="1"/>
</dbReference>
<keyword evidence="3" id="KW-0378">Hydrolase</keyword>
<dbReference type="GO" id="GO:0016052">
    <property type="term" value="P:carbohydrate catabolic process"/>
    <property type="evidence" value="ECO:0007669"/>
    <property type="project" value="InterPro"/>
</dbReference>
<dbReference type="GO" id="GO:0004557">
    <property type="term" value="F:alpha-galactosidase activity"/>
    <property type="evidence" value="ECO:0007669"/>
    <property type="project" value="UniProtKB-EC"/>
</dbReference>
<accession>A0A511DTP1</accession>
<proteinExistence type="predicted"/>
<dbReference type="InterPro" id="IPR013785">
    <property type="entry name" value="Aldolase_TIM"/>
</dbReference>
<feature type="domain" description="Glycosyl hydrolase family 36 N-terminal" evidence="5">
    <location>
        <begin position="67"/>
        <end position="136"/>
    </location>
</feature>
<dbReference type="Gene3D" id="3.20.20.70">
    <property type="entry name" value="Aldolase class I"/>
    <property type="match status" value="1"/>
</dbReference>
<dbReference type="CDD" id="cd14791">
    <property type="entry name" value="GH36"/>
    <property type="match status" value="1"/>
</dbReference>
<keyword evidence="4" id="KW-0326">Glycosidase</keyword>
<dbReference type="InterPro" id="IPR050985">
    <property type="entry name" value="Alpha-glycosidase_related"/>
</dbReference>
<dbReference type="GeneID" id="71567020"/>
<evidence type="ECO:0000256" key="3">
    <source>
        <dbReference type="ARBA" id="ARBA00022801"/>
    </source>
</evidence>
<evidence type="ECO:0000313" key="7">
    <source>
        <dbReference type="Proteomes" id="UP000321893"/>
    </source>
</evidence>
<dbReference type="InterPro" id="IPR002252">
    <property type="entry name" value="Glyco_hydro_36"/>
</dbReference>
<evidence type="ECO:0000256" key="4">
    <source>
        <dbReference type="ARBA" id="ARBA00023295"/>
    </source>
</evidence>
<evidence type="ECO:0000256" key="2">
    <source>
        <dbReference type="ARBA" id="ARBA00012755"/>
    </source>
</evidence>
<dbReference type="PANTHER" id="PTHR43053:SF3">
    <property type="entry name" value="ALPHA-GALACTOSIDASE C-RELATED"/>
    <property type="match status" value="1"/>
</dbReference>
<dbReference type="PRINTS" id="PR00743">
    <property type="entry name" value="GLHYDRLASE36"/>
</dbReference>
<dbReference type="PANTHER" id="PTHR43053">
    <property type="entry name" value="GLYCOSIDASE FAMILY 31"/>
    <property type="match status" value="1"/>
</dbReference>
<dbReference type="SUPFAM" id="SSF51445">
    <property type="entry name" value="(Trans)glycosidases"/>
    <property type="match status" value="1"/>
</dbReference>
<organism evidence="6 7">
    <name type="scientific">Lentilactobacillus kefiri</name>
    <name type="common">Lactobacillus kefiri</name>
    <dbReference type="NCBI Taxonomy" id="33962"/>
    <lineage>
        <taxon>Bacteria</taxon>
        <taxon>Bacillati</taxon>
        <taxon>Bacillota</taxon>
        <taxon>Bacilli</taxon>
        <taxon>Lactobacillales</taxon>
        <taxon>Lactobacillaceae</taxon>
        <taxon>Lentilactobacillus</taxon>
    </lineage>
</organism>
<evidence type="ECO:0000313" key="6">
    <source>
        <dbReference type="EMBL" id="GEL27593.1"/>
    </source>
</evidence>
<dbReference type="EC" id="3.2.1.22" evidence="2"/>
<name>A0A511DTP1_LENKE</name>
<dbReference type="STRING" id="1423764.FC95_GL000215"/>
<dbReference type="Proteomes" id="UP000321893">
    <property type="component" value="Unassembled WGS sequence"/>
</dbReference>
<dbReference type="Pfam" id="PF16875">
    <property type="entry name" value="Glyco_hydro_36N"/>
    <property type="match status" value="1"/>
</dbReference>
<dbReference type="OrthoDB" id="9758822at2"/>
<dbReference type="InterPro" id="IPR031704">
    <property type="entry name" value="Glyco_hydro_36_N"/>
</dbReference>
<dbReference type="InterPro" id="IPR038417">
    <property type="entry name" value="Alpga-gal_N_sf"/>
</dbReference>
<evidence type="ECO:0000256" key="1">
    <source>
        <dbReference type="ARBA" id="ARBA00001255"/>
    </source>
</evidence>
<sequence>MKNIAVDTDSAQMEFEILDNQHVALVKMNQNDLKSLSDAQKQELIITELQITGENFHHKGINLVNSTPGSDLKYASHNVEELSNGKLLTIVTEDSNTNVTVTNYYRLYDSSAIVRTWVTVKNTGSKDLGIEYISSYAMTGINQGGDMGNNYVTHNVLYTPHNKWQAEAQWESRTLKDAGLDWWSNGGQNQRNSSQRVSVNNNSSWSCSEYSPNGILTNTHTNMSAVWQIESKGAWHYELTDGNNGDLLNIRLSGPEEFDNNWWKNLAPGESFETTKVAFGQVEGDFEDALQQMTKYRRLIRKPNEDDKKLPVIFNDYMNALMGDPTEENERPLIDAAEKIGCDYFVVDCGWYADGYWWDSVGEWLPSKKRFPNGIEKTIQYIRDKGLTPGLWLEIEVIGINSPIANKLPDDWFFMRHGKRIIDCDRYHLDFRNPEVRAFADKVVKRLVEEYGVGYIKMDYNITTGIGTEIDSDSFGDGLLEHNRAYLKWLDSIFARYPDLVIENCGSGGMRHDYAMLQRHSIQSMTDQTDYLRNGNIASVGPSVVTPEQCAIWSYPLKQGDDEEVIFNMVNAMLVRIHQSGFLNKLDEHRLDLVAEGIKVYKTYREKIPEMLPIWPDGLDRLDDEWFSYGLKGDHELYLAVWHGKGDQPEHEVSLEKYGNIQSIDQIYPEKDGKSKFNVENNTLKVNFSKPKMARLYHITLG</sequence>
<dbReference type="Pfam" id="PF02065">
    <property type="entry name" value="Melibiase"/>
    <property type="match status" value="1"/>
</dbReference>
<gene>
    <name evidence="6" type="ORF">LKE01_04130</name>
</gene>
<dbReference type="RefSeq" id="WP_054768772.1">
    <property type="nucleotide sequence ID" value="NZ_BJVK01000003.1"/>
</dbReference>
<protein>
    <recommendedName>
        <fullName evidence="2">alpha-galactosidase</fullName>
        <ecNumber evidence="2">3.2.1.22</ecNumber>
    </recommendedName>
</protein>
<keyword evidence="7" id="KW-1185">Reference proteome</keyword>
<comment type="caution">
    <text evidence="6">The sequence shown here is derived from an EMBL/GenBank/DDBJ whole genome shotgun (WGS) entry which is preliminary data.</text>
</comment>
<evidence type="ECO:0000259" key="5">
    <source>
        <dbReference type="Pfam" id="PF16875"/>
    </source>
</evidence>
<dbReference type="InterPro" id="IPR017853">
    <property type="entry name" value="GH"/>
</dbReference>
<dbReference type="EMBL" id="BJVK01000003">
    <property type="protein sequence ID" value="GEL27593.1"/>
    <property type="molecule type" value="Genomic_DNA"/>
</dbReference>
<comment type="catalytic activity">
    <reaction evidence="1">
        <text>Hydrolysis of terminal, non-reducing alpha-D-galactose residues in alpha-D-galactosides, including galactose oligosaccharides, galactomannans and galactolipids.</text>
        <dbReference type="EC" id="3.2.1.22"/>
    </reaction>
</comment>
<dbReference type="AlphaFoldDB" id="A0A511DTP1"/>